<evidence type="ECO:0000313" key="4">
    <source>
        <dbReference type="EMBL" id="QEX38485.1"/>
    </source>
</evidence>
<keyword evidence="3" id="KW-0732">Signal</keyword>
<feature type="signal peptide" evidence="3">
    <location>
        <begin position="1"/>
        <end position="31"/>
    </location>
</feature>
<keyword evidence="2" id="KW-0812">Transmembrane</keyword>
<reference evidence="4 5" key="1">
    <citation type="submission" date="2019-07" db="EMBL/GenBank/DDBJ databases">
        <title>Comparative genome analysis of staphylococcus lugdunensis shows clonal complex-dependent diversity of the putative virulence factor, ess/type vii locus.</title>
        <authorList>
            <person name="Lebeurre J."/>
            <person name="Dahyot S."/>
            <person name="Diene S."/>
            <person name="Paulay A."/>
            <person name="Aubourg M."/>
            <person name="Argemi X."/>
            <person name="Giard J.-C."/>
            <person name="Tournier I."/>
            <person name="Francois P."/>
            <person name="Pestel-Caron M."/>
        </authorList>
    </citation>
    <scope>NUCLEOTIDE SEQUENCE [LARGE SCALE GENOMIC DNA]</scope>
    <source>
        <strain evidence="4 5">SL13</strain>
    </source>
</reference>
<feature type="compositionally biased region" description="Low complexity" evidence="1">
    <location>
        <begin position="320"/>
        <end position="332"/>
    </location>
</feature>
<feature type="region of interest" description="Disordered" evidence="1">
    <location>
        <begin position="449"/>
        <end position="474"/>
    </location>
</feature>
<feature type="compositionally biased region" description="Low complexity" evidence="1">
    <location>
        <begin position="272"/>
        <end position="299"/>
    </location>
</feature>
<dbReference type="EMBL" id="CP041722">
    <property type="protein sequence ID" value="QEX38485.1"/>
    <property type="molecule type" value="Genomic_DNA"/>
</dbReference>
<evidence type="ECO:0000256" key="1">
    <source>
        <dbReference type="SAM" id="MobiDB-lite"/>
    </source>
</evidence>
<feature type="compositionally biased region" description="Basic and acidic residues" evidence="1">
    <location>
        <begin position="109"/>
        <end position="118"/>
    </location>
</feature>
<evidence type="ECO:0000256" key="2">
    <source>
        <dbReference type="SAM" id="Phobius"/>
    </source>
</evidence>
<name>A0ABX6BTW2_STALU</name>
<accession>A0ABX6BTW2</accession>
<feature type="compositionally biased region" description="Basic and acidic residues" evidence="1">
    <location>
        <begin position="141"/>
        <end position="182"/>
    </location>
</feature>
<evidence type="ECO:0008006" key="6">
    <source>
        <dbReference type="Google" id="ProtNLM"/>
    </source>
</evidence>
<keyword evidence="2" id="KW-1133">Transmembrane helix</keyword>
<keyword evidence="5" id="KW-1185">Reference proteome</keyword>
<feature type="region of interest" description="Disordered" evidence="1">
    <location>
        <begin position="35"/>
        <end position="344"/>
    </location>
</feature>
<sequence>MTRKKTKIKYLSASFAIAVSTQVISPHITHAQDNTLYNKVTNEKSPAHSDNLSQDNSNQKDSDNTNQPSNSSNSDNNEGKDNRPNKPSDGTDNGGKDNRPNKPSDGMDNEGKDNKPNKPSDGTDNGGKDNKPNKPSDGTDNEGKDNKPNKPSDGTDHGGKDNKPNKPSDGTDHGGKDNKPNKPSDGTDNEGKDNKPNKPSDGTDHGGKDNKPNKPSDGTDHGGKDNKPNKPSDGTDHGGKDNKPSDGKDNGRTPSHPQPPTQNGGHGHKPTNQPNNKDNNNGQNNGNGNQGWNTSNGQQSPQNGEKTDHNISDDFINQINGRGHNSGRNSSSYFPQNHYDEGPVANNQRQSIMKRFKSLAIGSFKYNPFIIEQVNKLGESGNQVSDQDLYALFRKQNFSGNSYLNSLQRGSNYFRFEYFNLTNSSKYYKNLDEQVLALITGEIGSMPDLKKPVDKKGEDNHTQRSEDKIISAEGEDHKQGMTDVKFNRLNVTLIGSMCMIFVAVMVYWFINRQKEKEQ</sequence>
<feature type="compositionally biased region" description="Low complexity" evidence="1">
    <location>
        <begin position="64"/>
        <end position="76"/>
    </location>
</feature>
<feature type="compositionally biased region" description="Basic and acidic residues" evidence="1">
    <location>
        <begin position="77"/>
        <end position="86"/>
    </location>
</feature>
<gene>
    <name evidence="4" type="ORF">FO454_06035</name>
</gene>
<feature type="transmembrane region" description="Helical" evidence="2">
    <location>
        <begin position="489"/>
        <end position="510"/>
    </location>
</feature>
<protein>
    <recommendedName>
        <fullName evidence="6">SdrH protein</fullName>
    </recommendedName>
</protein>
<dbReference type="Proteomes" id="UP000325462">
    <property type="component" value="Chromosome"/>
</dbReference>
<dbReference type="NCBIfam" id="NF039170">
    <property type="entry name" value="SdrH_fam_CTERM"/>
    <property type="match status" value="1"/>
</dbReference>
<evidence type="ECO:0000313" key="5">
    <source>
        <dbReference type="Proteomes" id="UP000325462"/>
    </source>
</evidence>
<dbReference type="RefSeq" id="WP_085317395.1">
    <property type="nucleotide sequence ID" value="NZ_CP020769.1"/>
</dbReference>
<organism evidence="4 5">
    <name type="scientific">Staphylococcus lugdunensis</name>
    <dbReference type="NCBI Taxonomy" id="28035"/>
    <lineage>
        <taxon>Bacteria</taxon>
        <taxon>Bacillati</taxon>
        <taxon>Bacillota</taxon>
        <taxon>Bacilli</taxon>
        <taxon>Bacillales</taxon>
        <taxon>Staphylococcaceae</taxon>
        <taxon>Staphylococcus</taxon>
    </lineage>
</organism>
<keyword evidence="2" id="KW-0472">Membrane</keyword>
<proteinExistence type="predicted"/>
<feature type="compositionally biased region" description="Basic and acidic residues" evidence="1">
    <location>
        <begin position="189"/>
        <end position="251"/>
    </location>
</feature>
<evidence type="ECO:0000256" key="3">
    <source>
        <dbReference type="SAM" id="SignalP"/>
    </source>
</evidence>
<feature type="chain" id="PRO_5047506161" description="SdrH protein" evidence="3">
    <location>
        <begin position="32"/>
        <end position="518"/>
    </location>
</feature>
<feature type="compositionally biased region" description="Polar residues" evidence="1">
    <location>
        <begin position="48"/>
        <end position="57"/>
    </location>
</feature>